<name>A0ABS9PVI0_9CORY</name>
<dbReference type="InterPro" id="IPR050808">
    <property type="entry name" value="Phage_Integrase"/>
</dbReference>
<evidence type="ECO:0000256" key="6">
    <source>
        <dbReference type="SAM" id="MobiDB-lite"/>
    </source>
</evidence>
<dbReference type="SUPFAM" id="SSF56349">
    <property type="entry name" value="DNA breaking-rejoining enzymes"/>
    <property type="match status" value="1"/>
</dbReference>
<feature type="domain" description="Core-binding (CB)" evidence="8">
    <location>
        <begin position="90"/>
        <end position="181"/>
    </location>
</feature>
<keyword evidence="10" id="KW-1185">Reference proteome</keyword>
<evidence type="ECO:0000256" key="5">
    <source>
        <dbReference type="PROSITE-ProRule" id="PRU01248"/>
    </source>
</evidence>
<protein>
    <submittedName>
        <fullName evidence="9">Site-specific integrase</fullName>
    </submittedName>
</protein>
<evidence type="ECO:0000259" key="8">
    <source>
        <dbReference type="PROSITE" id="PS51900"/>
    </source>
</evidence>
<reference evidence="9 10" key="1">
    <citation type="submission" date="2022-02" db="EMBL/GenBank/DDBJ databases">
        <title>Uncovering new skin microbiome diversity through culturing and metagenomics.</title>
        <authorList>
            <person name="Conlan S."/>
            <person name="Deming C."/>
            <person name="Nisc Comparative Sequencing Program N."/>
            <person name="Segre J.A."/>
        </authorList>
    </citation>
    <scope>NUCLEOTIDE SEQUENCE [LARGE SCALE GENOMIC DNA]</scope>
    <source>
        <strain evidence="9 10">ACRQV</strain>
    </source>
</reference>
<dbReference type="Pfam" id="PF00589">
    <property type="entry name" value="Phage_integrase"/>
    <property type="match status" value="1"/>
</dbReference>
<dbReference type="InterPro" id="IPR002104">
    <property type="entry name" value="Integrase_catalytic"/>
</dbReference>
<dbReference type="InterPro" id="IPR004107">
    <property type="entry name" value="Integrase_SAM-like_N"/>
</dbReference>
<dbReference type="InterPro" id="IPR011010">
    <property type="entry name" value="DNA_brk_join_enz"/>
</dbReference>
<dbReference type="PANTHER" id="PTHR30629:SF2">
    <property type="entry name" value="PROPHAGE INTEGRASE INTS-RELATED"/>
    <property type="match status" value="1"/>
</dbReference>
<dbReference type="PROSITE" id="PS51898">
    <property type="entry name" value="TYR_RECOMBINASE"/>
    <property type="match status" value="1"/>
</dbReference>
<feature type="domain" description="Tyr recombinase" evidence="7">
    <location>
        <begin position="202"/>
        <end position="385"/>
    </location>
</feature>
<gene>
    <name evidence="9" type="ORF">MHK08_09555</name>
</gene>
<dbReference type="InterPro" id="IPR010998">
    <property type="entry name" value="Integrase_recombinase_N"/>
</dbReference>
<comment type="similarity">
    <text evidence="1">Belongs to the 'phage' integrase family.</text>
</comment>
<proteinExistence type="inferred from homology"/>
<dbReference type="RefSeq" id="WP_239180892.1">
    <property type="nucleotide sequence ID" value="NZ_JAKRDF010000012.1"/>
</dbReference>
<keyword evidence="2" id="KW-0229">DNA integration</keyword>
<dbReference type="InterPro" id="IPR044068">
    <property type="entry name" value="CB"/>
</dbReference>
<evidence type="ECO:0000313" key="9">
    <source>
        <dbReference type="EMBL" id="MCG7276712.1"/>
    </source>
</evidence>
<evidence type="ECO:0000259" key="7">
    <source>
        <dbReference type="PROSITE" id="PS51898"/>
    </source>
</evidence>
<evidence type="ECO:0000256" key="2">
    <source>
        <dbReference type="ARBA" id="ARBA00022908"/>
    </source>
</evidence>
<keyword evidence="3 5" id="KW-0238">DNA-binding</keyword>
<evidence type="ECO:0000256" key="4">
    <source>
        <dbReference type="ARBA" id="ARBA00023172"/>
    </source>
</evidence>
<dbReference type="CDD" id="cd01189">
    <property type="entry name" value="INT_ICEBs1_C_like"/>
    <property type="match status" value="1"/>
</dbReference>
<sequence>MSENSNACSQPRDLWYKHITEVDSTTGKKMKKVPTKRCGVGKHWIVQYLDLEGNRTSETFDTYEAAEVFDAKVRVNKSDGTLISADKKDVTLAKLWEPWLDSKANISEKSRKDYISYWNTHIRPAWGNKKVSQIQEHQVVAWIAGLTSTKGVKEGQEPKPLGGSAKRKIAGMFKSMLTRAVKMKIIHANPLDGSPSPAIPKAERRYLKIEEVNALLFAAKHPAVKMMLEVLLKTGLRPGEAKGLKVKDLDVTRRRLMIRRDVDDLGRVDETKTRQHRDVPVSRLMLLTLAEEAEGRDPEAWLLPDEYGHAWTTARWRVIWENLLVDAGVDTTLKTYELRHTAVSMAIAAGADVYVVQRMCGHASASTTLKHYGHLWDEGLDEAAEAIERHLETERKRVESAQARRSQREKDAGVRHLRVVR</sequence>
<keyword evidence="4" id="KW-0233">DNA recombination</keyword>
<dbReference type="Gene3D" id="1.10.150.130">
    <property type="match status" value="1"/>
</dbReference>
<dbReference type="Gene3D" id="1.10.443.10">
    <property type="entry name" value="Intergrase catalytic core"/>
    <property type="match status" value="1"/>
</dbReference>
<dbReference type="Proteomes" id="UP001521911">
    <property type="component" value="Unassembled WGS sequence"/>
</dbReference>
<dbReference type="PANTHER" id="PTHR30629">
    <property type="entry name" value="PROPHAGE INTEGRASE"/>
    <property type="match status" value="1"/>
</dbReference>
<dbReference type="Pfam" id="PF14659">
    <property type="entry name" value="Phage_int_SAM_3"/>
    <property type="match status" value="1"/>
</dbReference>
<evidence type="ECO:0000256" key="1">
    <source>
        <dbReference type="ARBA" id="ARBA00008857"/>
    </source>
</evidence>
<accession>A0ABS9PVI0</accession>
<dbReference type="InterPro" id="IPR013762">
    <property type="entry name" value="Integrase-like_cat_sf"/>
</dbReference>
<organism evidence="9 10">
    <name type="scientific">Corynebacterium singulare</name>
    <dbReference type="NCBI Taxonomy" id="161899"/>
    <lineage>
        <taxon>Bacteria</taxon>
        <taxon>Bacillati</taxon>
        <taxon>Actinomycetota</taxon>
        <taxon>Actinomycetes</taxon>
        <taxon>Mycobacteriales</taxon>
        <taxon>Corynebacteriaceae</taxon>
        <taxon>Corynebacterium</taxon>
    </lineage>
</organism>
<dbReference type="PROSITE" id="PS51900">
    <property type="entry name" value="CB"/>
    <property type="match status" value="1"/>
</dbReference>
<dbReference type="EMBL" id="JAKRDF010000012">
    <property type="protein sequence ID" value="MCG7276712.1"/>
    <property type="molecule type" value="Genomic_DNA"/>
</dbReference>
<feature type="region of interest" description="Disordered" evidence="6">
    <location>
        <begin position="397"/>
        <end position="421"/>
    </location>
</feature>
<evidence type="ECO:0000313" key="10">
    <source>
        <dbReference type="Proteomes" id="UP001521911"/>
    </source>
</evidence>
<evidence type="ECO:0000256" key="3">
    <source>
        <dbReference type="ARBA" id="ARBA00023125"/>
    </source>
</evidence>
<comment type="caution">
    <text evidence="9">The sequence shown here is derived from an EMBL/GenBank/DDBJ whole genome shotgun (WGS) entry which is preliminary data.</text>
</comment>